<dbReference type="GO" id="GO:0000712">
    <property type="term" value="P:resolution of meiotic recombination intermediates"/>
    <property type="evidence" value="ECO:0000318"/>
    <property type="project" value="GO_Central"/>
</dbReference>
<comment type="similarity">
    <text evidence="1">Belongs to the RMI1 family.</text>
</comment>
<evidence type="ECO:0000313" key="8">
    <source>
        <dbReference type="EMBL" id="EYU23066.1"/>
    </source>
</evidence>
<dbReference type="PANTHER" id="PTHR14790">
    <property type="entry name" value="RECQ-MEDIATED GENOME INSTABILITY PROTEIN 1 RMI1"/>
    <property type="match status" value="1"/>
</dbReference>
<dbReference type="GO" id="GO:0000724">
    <property type="term" value="P:double-strand break repair via homologous recombination"/>
    <property type="evidence" value="ECO:0000318"/>
    <property type="project" value="GO_Central"/>
</dbReference>
<name>A0A022Q522_ERYGU</name>
<dbReference type="STRING" id="4155.A0A022Q522"/>
<evidence type="ECO:0000256" key="3">
    <source>
        <dbReference type="ARBA" id="ARBA00077519"/>
    </source>
</evidence>
<sequence length="540" mass="59497">MSRRRLRIVCSSDEEATPPPPPPPPPPLQQLEEEIDDDILDDIEIDFQTVNINSSNPTPNSNISTATTNTSRTGSRASESPVNGVLESLGLRLKREWLDSCLRGLQSSVSGFQGMDASAKARLCFEQFLCSDMNYCGAGVLPPNVQALNLVDLKGPFVLQVDEIVNISCPLRGRYQNLPPGNKRCLKLSMTDGVQRVYGMEYRPINGLQVLAAAGFKVVVCNVNIRHGMLMLVPEALEVLGGSVEEMEAARQRLVIEINKPPRGKRNRTGVIPPLATRATRAAWPSQTDAEPAHADRNTTAPQHATGRGVSSFIFVQTPTPSNMTANHMPEEDVRIPVSRENTEPTTSFTGHIDFEEVQTGNEMDHHFMLPTDREAPFTYLASLSAKCAGIDDEASVVRGKIKCFLTGVKGFQYKQKPTYELRVYIDDGSLISEILIDHKVVQNAIGYSPQEVIAALASSEPKRVTEMKETMKQFQIFLVNFEGTMVVEMHKASPVPVAVEMEQGCFTSDAWSLLNRLKSSAFAQPTNVSRYSNHINLSP</sequence>
<proteinExistence type="inferred from homology"/>
<dbReference type="InterPro" id="IPR032199">
    <property type="entry name" value="RMI1_C"/>
</dbReference>
<keyword evidence="9" id="KW-1185">Reference proteome</keyword>
<dbReference type="SUPFAM" id="SSF101447">
    <property type="entry name" value="Formin homology 2 domain (FH2 domain)"/>
    <property type="match status" value="1"/>
</dbReference>
<dbReference type="Pfam" id="PF16099">
    <property type="entry name" value="RMI1_C"/>
    <property type="match status" value="1"/>
</dbReference>
<evidence type="ECO:0000256" key="1">
    <source>
        <dbReference type="ARBA" id="ARBA00006395"/>
    </source>
</evidence>
<dbReference type="EMBL" id="KI632182">
    <property type="protein sequence ID" value="EYU23066.1"/>
    <property type="molecule type" value="Genomic_DNA"/>
</dbReference>
<dbReference type="InterPro" id="IPR013894">
    <property type="entry name" value="RMI1_OB"/>
</dbReference>
<dbReference type="InterPro" id="IPR042470">
    <property type="entry name" value="RMI1_N_C_sf"/>
</dbReference>
<dbReference type="Pfam" id="PF08585">
    <property type="entry name" value="RMI1_N_C"/>
    <property type="match status" value="1"/>
</dbReference>
<dbReference type="SMART" id="SM01161">
    <property type="entry name" value="DUF1767"/>
    <property type="match status" value="1"/>
</dbReference>
<dbReference type="Proteomes" id="UP000030748">
    <property type="component" value="Unassembled WGS sequence"/>
</dbReference>
<evidence type="ECO:0000259" key="6">
    <source>
        <dbReference type="Pfam" id="PF16099"/>
    </source>
</evidence>
<feature type="region of interest" description="Disordered" evidence="4">
    <location>
        <begin position="280"/>
        <end position="308"/>
    </location>
</feature>
<dbReference type="FunFam" id="2.40.50.770:FF:000004">
    <property type="entry name" value="RecQ-mediated instability protein (DUF1767)"/>
    <property type="match status" value="1"/>
</dbReference>
<dbReference type="Gene3D" id="2.40.50.770">
    <property type="entry name" value="RecQ-mediated genome instability protein Rmi1, C-terminal domain"/>
    <property type="match status" value="1"/>
</dbReference>
<dbReference type="GO" id="GO:0000166">
    <property type="term" value="F:nucleotide binding"/>
    <property type="evidence" value="ECO:0007669"/>
    <property type="project" value="InterPro"/>
</dbReference>
<dbReference type="Pfam" id="PF21000">
    <property type="entry name" value="RMI1_N_N"/>
    <property type="match status" value="1"/>
</dbReference>
<reference evidence="8 9" key="1">
    <citation type="journal article" date="2013" name="Proc. Natl. Acad. Sci. U.S.A.">
        <title>Fine-scale variation in meiotic recombination in Mimulus inferred from population shotgun sequencing.</title>
        <authorList>
            <person name="Hellsten U."/>
            <person name="Wright K.M."/>
            <person name="Jenkins J."/>
            <person name="Shu S."/>
            <person name="Yuan Y."/>
            <person name="Wessler S.R."/>
            <person name="Schmutz J."/>
            <person name="Willis J.H."/>
            <person name="Rokhsar D.S."/>
        </authorList>
    </citation>
    <scope>NUCLEOTIDE SEQUENCE [LARGE SCALE GENOMIC DNA]</scope>
    <source>
        <strain evidence="9">cv. DUN x IM62</strain>
    </source>
</reference>
<evidence type="ECO:0000259" key="7">
    <source>
        <dbReference type="Pfam" id="PF21000"/>
    </source>
</evidence>
<feature type="domain" description="RecQ-mediated genome instability protein 1 C-terminal OB-fold" evidence="6">
    <location>
        <begin position="375"/>
        <end position="518"/>
    </location>
</feature>
<dbReference type="GO" id="GO:0031422">
    <property type="term" value="C:RecQ family helicase-topoisomerase III complex"/>
    <property type="evidence" value="ECO:0000318"/>
    <property type="project" value="GO_Central"/>
</dbReference>
<feature type="region of interest" description="Disordered" evidence="4">
    <location>
        <begin position="1"/>
        <end position="34"/>
    </location>
</feature>
<feature type="region of interest" description="Disordered" evidence="4">
    <location>
        <begin position="51"/>
        <end position="81"/>
    </location>
</feature>
<evidence type="ECO:0000256" key="4">
    <source>
        <dbReference type="SAM" id="MobiDB-lite"/>
    </source>
</evidence>
<evidence type="ECO:0000259" key="5">
    <source>
        <dbReference type="Pfam" id="PF08585"/>
    </source>
</evidence>
<gene>
    <name evidence="8" type="ORF">MIMGU_mgv1a004176mg</name>
</gene>
<dbReference type="InterPro" id="IPR049363">
    <property type="entry name" value="RMI1_N"/>
</dbReference>
<accession>A0A022Q522</accession>
<organism evidence="8 9">
    <name type="scientific">Erythranthe guttata</name>
    <name type="common">Yellow monkey flower</name>
    <name type="synonym">Mimulus guttatus</name>
    <dbReference type="NCBI Taxonomy" id="4155"/>
    <lineage>
        <taxon>Eukaryota</taxon>
        <taxon>Viridiplantae</taxon>
        <taxon>Streptophyta</taxon>
        <taxon>Embryophyta</taxon>
        <taxon>Tracheophyta</taxon>
        <taxon>Spermatophyta</taxon>
        <taxon>Magnoliopsida</taxon>
        <taxon>eudicotyledons</taxon>
        <taxon>Gunneridae</taxon>
        <taxon>Pentapetalae</taxon>
        <taxon>asterids</taxon>
        <taxon>lamiids</taxon>
        <taxon>Lamiales</taxon>
        <taxon>Phrymaceae</taxon>
        <taxon>Erythranthe</taxon>
    </lineage>
</organism>
<dbReference type="PANTHER" id="PTHR14790:SF15">
    <property type="entry name" value="RECQ-MEDIATED GENOME INSTABILITY PROTEIN 1"/>
    <property type="match status" value="1"/>
</dbReference>
<feature type="compositionally biased region" description="Low complexity" evidence="4">
    <location>
        <begin position="51"/>
        <end position="78"/>
    </location>
</feature>
<dbReference type="GO" id="GO:0016604">
    <property type="term" value="C:nuclear body"/>
    <property type="evidence" value="ECO:0000318"/>
    <property type="project" value="GO_Central"/>
</dbReference>
<feature type="domain" description="RecQ mediated genome instability protein 1 OB-fold" evidence="5">
    <location>
        <begin position="142"/>
        <end position="252"/>
    </location>
</feature>
<feature type="domain" description="RMI1 N-terminal" evidence="7">
    <location>
        <begin position="87"/>
        <end position="133"/>
    </location>
</feature>
<dbReference type="AlphaFoldDB" id="A0A022Q522"/>
<evidence type="ECO:0000256" key="2">
    <source>
        <dbReference type="ARBA" id="ARBA00018987"/>
    </source>
</evidence>
<feature type="compositionally biased region" description="Pro residues" evidence="4">
    <location>
        <begin position="17"/>
        <end position="28"/>
    </location>
</feature>
<evidence type="ECO:0000313" key="9">
    <source>
        <dbReference type="Proteomes" id="UP000030748"/>
    </source>
</evidence>
<protein>
    <recommendedName>
        <fullName evidence="2">RecQ-mediated genome instability protein 1</fullName>
    </recommendedName>
    <alternativeName>
        <fullName evidence="3">BLM-associated protein of 75 kDa homolog</fullName>
    </alternativeName>
</protein>